<feature type="domain" description="Flagellar motor switch protein FliG N-terminal" evidence="12">
    <location>
        <begin position="8"/>
        <end position="110"/>
    </location>
</feature>
<dbReference type="InterPro" id="IPR028263">
    <property type="entry name" value="FliG_N"/>
</dbReference>
<evidence type="ECO:0000256" key="5">
    <source>
        <dbReference type="ARBA" id="ARBA00022475"/>
    </source>
</evidence>
<keyword evidence="13" id="KW-0282">Flagellum</keyword>
<dbReference type="GO" id="GO:0003774">
    <property type="term" value="F:cytoskeletal motor activity"/>
    <property type="evidence" value="ECO:0007669"/>
    <property type="project" value="InterPro"/>
</dbReference>
<dbReference type="GO" id="GO:0071973">
    <property type="term" value="P:bacterial-type flagellum-dependent cell motility"/>
    <property type="evidence" value="ECO:0007669"/>
    <property type="project" value="InterPro"/>
</dbReference>
<keyword evidence="14" id="KW-1185">Reference proteome</keyword>
<dbReference type="RefSeq" id="WP_128744646.1">
    <property type="nucleotide sequence ID" value="NZ_CP035281.1"/>
</dbReference>
<evidence type="ECO:0000256" key="2">
    <source>
        <dbReference type="ARBA" id="ARBA00004413"/>
    </source>
</evidence>
<dbReference type="GO" id="GO:0006935">
    <property type="term" value="P:chemotaxis"/>
    <property type="evidence" value="ECO:0007669"/>
    <property type="project" value="UniProtKB-KW"/>
</dbReference>
<evidence type="ECO:0000256" key="4">
    <source>
        <dbReference type="ARBA" id="ARBA00021870"/>
    </source>
</evidence>
<accession>A0A410PSQ1</accession>
<dbReference type="AlphaFoldDB" id="A0A410PSQ1"/>
<evidence type="ECO:0000256" key="9">
    <source>
        <dbReference type="ARBA" id="ARBA00023143"/>
    </source>
</evidence>
<gene>
    <name evidence="13" type="primary">fliG</name>
    <name evidence="13" type="ORF">EQM06_01420</name>
</gene>
<keyword evidence="13" id="KW-0966">Cell projection</keyword>
<dbReference type="PANTHER" id="PTHR30534:SF0">
    <property type="entry name" value="FLAGELLAR MOTOR SWITCH PROTEIN FLIG"/>
    <property type="match status" value="1"/>
</dbReference>
<keyword evidence="8" id="KW-0472">Membrane</keyword>
<keyword evidence="9" id="KW-0975">Bacterial flagellum</keyword>
<dbReference type="Pfam" id="PF14842">
    <property type="entry name" value="FliG_N"/>
    <property type="match status" value="1"/>
</dbReference>
<evidence type="ECO:0000256" key="3">
    <source>
        <dbReference type="ARBA" id="ARBA00010299"/>
    </source>
</evidence>
<dbReference type="InterPro" id="IPR000090">
    <property type="entry name" value="Flg_Motor_Flig"/>
</dbReference>
<evidence type="ECO:0000259" key="10">
    <source>
        <dbReference type="Pfam" id="PF01706"/>
    </source>
</evidence>
<proteinExistence type="inferred from homology"/>
<reference evidence="13 14" key="1">
    <citation type="submission" date="2019-01" db="EMBL/GenBank/DDBJ databases">
        <title>Draft genomes of a novel of Aminipila strains.</title>
        <authorList>
            <person name="Ma S."/>
        </authorList>
    </citation>
    <scope>NUCLEOTIDE SEQUENCE [LARGE SCALE GENOMIC DNA]</scope>
    <source>
        <strain evidence="14">JN-39</strain>
    </source>
</reference>
<dbReference type="Pfam" id="PF14841">
    <property type="entry name" value="FliG_M"/>
    <property type="match status" value="1"/>
</dbReference>
<dbReference type="InterPro" id="IPR032779">
    <property type="entry name" value="FliG_M"/>
</dbReference>
<evidence type="ECO:0000256" key="7">
    <source>
        <dbReference type="ARBA" id="ARBA00022779"/>
    </source>
</evidence>
<dbReference type="GO" id="GO:0009425">
    <property type="term" value="C:bacterial-type flagellum basal body"/>
    <property type="evidence" value="ECO:0007669"/>
    <property type="project" value="UniProtKB-SubCell"/>
</dbReference>
<dbReference type="KEGG" id="amij:EQM06_01420"/>
<dbReference type="PRINTS" id="PR00954">
    <property type="entry name" value="FLGMOTORFLIG"/>
</dbReference>
<dbReference type="Proteomes" id="UP000287601">
    <property type="component" value="Chromosome"/>
</dbReference>
<dbReference type="GO" id="GO:0005886">
    <property type="term" value="C:plasma membrane"/>
    <property type="evidence" value="ECO:0007669"/>
    <property type="project" value="UniProtKB-SubCell"/>
</dbReference>
<comment type="similarity">
    <text evidence="3">Belongs to the FliG family.</text>
</comment>
<sequence length="337" mass="38152">MSRDASGLTAQQKAAAVVISLGAERASKIYKFLGEEDLETLTLEIAKLNHVTPTQTESAMDDFYKLCLTQKVITEGGVDYAKTVLEKAFGPQTATALLERVTRNLKTRAFEFIRKTDSKNLFAIIQHERPQTIALILSYAKPEQASEIITELPKEKQVRVVECIAKMDSASPETIKIIENILEKKFASVLSLDFAQVGGVDYIAEVMNSIDRSNEKYIFDELSKKDIKLADDIRNKMFVFEDITLLDDRSIQEFLREVDTQDIVYALKGSTQEVANMIFQNMSSRMTETVKSELEFTYNVRLKDVEEAQQRIVGIIRRLEEEGRLMINKGGKDEIIA</sequence>
<evidence type="ECO:0000256" key="1">
    <source>
        <dbReference type="ARBA" id="ARBA00004117"/>
    </source>
</evidence>
<feature type="domain" description="Flagellar motor switch protein FliG C-terminal" evidence="10">
    <location>
        <begin position="221"/>
        <end position="327"/>
    </location>
</feature>
<evidence type="ECO:0000313" key="13">
    <source>
        <dbReference type="EMBL" id="QAT41992.1"/>
    </source>
</evidence>
<comment type="subcellular location">
    <subcellularLocation>
        <location evidence="1">Bacterial flagellum basal body</location>
    </subcellularLocation>
    <subcellularLocation>
        <location evidence="2">Cell membrane</location>
        <topology evidence="2">Peripheral membrane protein</topology>
        <orientation evidence="2">Cytoplasmic side</orientation>
    </subcellularLocation>
</comment>
<evidence type="ECO:0000313" key="14">
    <source>
        <dbReference type="Proteomes" id="UP000287601"/>
    </source>
</evidence>
<evidence type="ECO:0000256" key="6">
    <source>
        <dbReference type="ARBA" id="ARBA00022500"/>
    </source>
</evidence>
<name>A0A410PSQ1_9FIRM</name>
<evidence type="ECO:0000256" key="8">
    <source>
        <dbReference type="ARBA" id="ARBA00023136"/>
    </source>
</evidence>
<dbReference type="EMBL" id="CP035281">
    <property type="protein sequence ID" value="QAT41992.1"/>
    <property type="molecule type" value="Genomic_DNA"/>
</dbReference>
<evidence type="ECO:0000259" key="12">
    <source>
        <dbReference type="Pfam" id="PF14842"/>
    </source>
</evidence>
<evidence type="ECO:0000259" key="11">
    <source>
        <dbReference type="Pfam" id="PF14841"/>
    </source>
</evidence>
<keyword evidence="13" id="KW-0969">Cilium</keyword>
<dbReference type="Pfam" id="PF01706">
    <property type="entry name" value="FliG_C"/>
    <property type="match status" value="1"/>
</dbReference>
<dbReference type="InterPro" id="IPR023087">
    <property type="entry name" value="Flg_Motor_Flig_C"/>
</dbReference>
<feature type="domain" description="Flagellar motor switch protein FliG middle" evidence="11">
    <location>
        <begin position="119"/>
        <end position="191"/>
    </location>
</feature>
<dbReference type="NCBIfam" id="TIGR00207">
    <property type="entry name" value="fliG"/>
    <property type="match status" value="1"/>
</dbReference>
<dbReference type="SUPFAM" id="SSF48029">
    <property type="entry name" value="FliG"/>
    <property type="match status" value="2"/>
</dbReference>
<keyword evidence="5" id="KW-1003">Cell membrane</keyword>
<keyword evidence="7" id="KW-0283">Flagellar rotation</keyword>
<dbReference type="OrthoDB" id="9780302at2"/>
<dbReference type="PIRSF" id="PIRSF003161">
    <property type="entry name" value="FliG"/>
    <property type="match status" value="1"/>
</dbReference>
<keyword evidence="6" id="KW-0145">Chemotaxis</keyword>
<dbReference type="Gene3D" id="1.10.220.30">
    <property type="match status" value="3"/>
</dbReference>
<protein>
    <recommendedName>
        <fullName evidence="4">Flagellar motor switch protein FliG</fullName>
    </recommendedName>
</protein>
<dbReference type="PANTHER" id="PTHR30534">
    <property type="entry name" value="FLAGELLAR MOTOR SWITCH PROTEIN FLIG"/>
    <property type="match status" value="1"/>
</dbReference>
<organism evidence="13 14">
    <name type="scientific">Aminipila luticellarii</name>
    <dbReference type="NCBI Taxonomy" id="2507160"/>
    <lineage>
        <taxon>Bacteria</taxon>
        <taxon>Bacillati</taxon>
        <taxon>Bacillota</taxon>
        <taxon>Clostridia</taxon>
        <taxon>Peptostreptococcales</taxon>
        <taxon>Anaerovoracaceae</taxon>
        <taxon>Aminipila</taxon>
    </lineage>
</organism>
<dbReference type="InterPro" id="IPR011002">
    <property type="entry name" value="FliG_a-hlx"/>
</dbReference>